<reference evidence="1" key="1">
    <citation type="submission" date="2021-01" db="EMBL/GenBank/DDBJ databases">
        <authorList>
            <person name="Corre E."/>
            <person name="Pelletier E."/>
            <person name="Niang G."/>
            <person name="Scheremetjew M."/>
            <person name="Finn R."/>
            <person name="Kale V."/>
            <person name="Holt S."/>
            <person name="Cochrane G."/>
            <person name="Meng A."/>
            <person name="Brown T."/>
            <person name="Cohen L."/>
        </authorList>
    </citation>
    <scope>NUCLEOTIDE SEQUENCE</scope>
    <source>
        <strain evidence="1">NIES-381</strain>
    </source>
</reference>
<name>A0A7S1NMY2_9EUGL</name>
<accession>A0A7S1NMY2</accession>
<gene>
    <name evidence="1" type="ORF">EGYM00392_LOCUS38668</name>
</gene>
<evidence type="ECO:0000313" key="1">
    <source>
        <dbReference type="EMBL" id="CAD9027535.1"/>
    </source>
</evidence>
<sequence>MLTNRCFDYTSTWTMHSPMGTADHCEVYRCYLFEAPSEHGNGGVKEGGPFLYVEERVKGPVGGGMPKAEKYQIEGLTEEETQDRPHGSSNMVRKNRVRKYYKKTEERKRIELRGHWHLQAEDDSVHLVWPVEARQQGNLGGLYVNEWKLMKDSAGSITGLVYDGNDCYNLKLAQKPRDWG</sequence>
<organism evidence="1">
    <name type="scientific">Eutreptiella gymnastica</name>
    <dbReference type="NCBI Taxonomy" id="73025"/>
    <lineage>
        <taxon>Eukaryota</taxon>
        <taxon>Discoba</taxon>
        <taxon>Euglenozoa</taxon>
        <taxon>Euglenida</taxon>
        <taxon>Spirocuta</taxon>
        <taxon>Euglenophyceae</taxon>
        <taxon>Eutreptiales</taxon>
        <taxon>Eutreptiaceae</taxon>
        <taxon>Eutreptiella</taxon>
    </lineage>
</organism>
<dbReference type="EMBL" id="HBGA01104174">
    <property type="protein sequence ID" value="CAD9027535.1"/>
    <property type="molecule type" value="Transcribed_RNA"/>
</dbReference>
<proteinExistence type="predicted"/>
<protein>
    <submittedName>
        <fullName evidence="1">Uncharacterized protein</fullName>
    </submittedName>
</protein>
<dbReference type="AlphaFoldDB" id="A0A7S1NMY2"/>